<organism evidence="1 2">
    <name type="scientific">Undibacterium amnicola</name>
    <dbReference type="NCBI Taxonomy" id="1834038"/>
    <lineage>
        <taxon>Bacteria</taxon>
        <taxon>Pseudomonadati</taxon>
        <taxon>Pseudomonadota</taxon>
        <taxon>Betaproteobacteria</taxon>
        <taxon>Burkholderiales</taxon>
        <taxon>Oxalobacteraceae</taxon>
        <taxon>Undibacterium</taxon>
    </lineage>
</organism>
<evidence type="ECO:0000313" key="2">
    <source>
        <dbReference type="Proteomes" id="UP000643610"/>
    </source>
</evidence>
<reference evidence="1 2" key="1">
    <citation type="submission" date="2020-08" db="EMBL/GenBank/DDBJ databases">
        <title>Novel species isolated from subtropical streams in China.</title>
        <authorList>
            <person name="Lu H."/>
        </authorList>
    </citation>
    <scope>NUCLEOTIDE SEQUENCE [LARGE SCALE GENOMIC DNA]</scope>
    <source>
        <strain evidence="1 2">KCTC 52442</strain>
    </source>
</reference>
<accession>A0ABR6XQY6</accession>
<evidence type="ECO:0000313" key="1">
    <source>
        <dbReference type="EMBL" id="MBC3831429.1"/>
    </source>
</evidence>
<dbReference type="Proteomes" id="UP000643610">
    <property type="component" value="Unassembled WGS sequence"/>
</dbReference>
<sequence>MKLSQTKISFVVIFIKKFNLFLHGKINARFFFYDSVVSTAVLPVSTFSVETNSTQASSTETISQDTSIASILEQLQSITSSAEKLALENANLELSLLIEPTYPPDDDTSPKSEAAIHGISVKPGVNLNNLGREIVATFSSVAAAFSSVGATPVITSANDGTHMPGSQHYVNQAIDLRANNISSSSANTIVNALRASLGSSYFVQYESFPSNPTNNHIHIQTVKK</sequence>
<comment type="caution">
    <text evidence="1">The sequence shown here is derived from an EMBL/GenBank/DDBJ whole genome shotgun (WGS) entry which is preliminary data.</text>
</comment>
<name>A0ABR6XQY6_9BURK</name>
<protein>
    <submittedName>
        <fullName evidence="1">Uncharacterized protein</fullName>
    </submittedName>
</protein>
<dbReference type="EMBL" id="JACOFU010000002">
    <property type="protein sequence ID" value="MBC3831429.1"/>
    <property type="molecule type" value="Genomic_DNA"/>
</dbReference>
<dbReference type="RefSeq" id="WP_186890425.1">
    <property type="nucleotide sequence ID" value="NZ_JACOFU010000002.1"/>
</dbReference>
<keyword evidence="2" id="KW-1185">Reference proteome</keyword>
<proteinExistence type="predicted"/>
<gene>
    <name evidence="1" type="ORF">H8K33_07905</name>
</gene>